<keyword evidence="1" id="KW-0677">Repeat</keyword>
<dbReference type="PROSITE" id="PS50088">
    <property type="entry name" value="ANK_REPEAT"/>
    <property type="match status" value="5"/>
</dbReference>
<dbReference type="SUPFAM" id="SSF48403">
    <property type="entry name" value="Ankyrin repeat"/>
    <property type="match status" value="1"/>
</dbReference>
<feature type="repeat" description="ANK" evidence="3">
    <location>
        <begin position="56"/>
        <end position="88"/>
    </location>
</feature>
<dbReference type="InterPro" id="IPR001496">
    <property type="entry name" value="SOCS_box"/>
</dbReference>
<evidence type="ECO:0000256" key="1">
    <source>
        <dbReference type="ARBA" id="ARBA00022737"/>
    </source>
</evidence>
<protein>
    <submittedName>
        <fullName evidence="5">Ankyrin repeat and SOCS box-containing protein-like protein 13</fullName>
    </submittedName>
</protein>
<gene>
    <name evidence="5" type="ORF">DAPPUDRAFT_228567</name>
</gene>
<organism evidence="5 6">
    <name type="scientific">Daphnia pulex</name>
    <name type="common">Water flea</name>
    <dbReference type="NCBI Taxonomy" id="6669"/>
    <lineage>
        <taxon>Eukaryota</taxon>
        <taxon>Metazoa</taxon>
        <taxon>Ecdysozoa</taxon>
        <taxon>Arthropoda</taxon>
        <taxon>Crustacea</taxon>
        <taxon>Branchiopoda</taxon>
        <taxon>Diplostraca</taxon>
        <taxon>Cladocera</taxon>
        <taxon>Anomopoda</taxon>
        <taxon>Daphniidae</taxon>
        <taxon>Daphnia</taxon>
    </lineage>
</organism>
<evidence type="ECO:0000256" key="3">
    <source>
        <dbReference type="PROSITE-ProRule" id="PRU00023"/>
    </source>
</evidence>
<dbReference type="InterPro" id="IPR036770">
    <property type="entry name" value="Ankyrin_rpt-contain_sf"/>
</dbReference>
<evidence type="ECO:0000313" key="5">
    <source>
        <dbReference type="EMBL" id="EFX69740.1"/>
    </source>
</evidence>
<dbReference type="eggNOG" id="KOG0504">
    <property type="taxonomic scope" value="Eukaryota"/>
</dbReference>
<dbReference type="PRINTS" id="PR01415">
    <property type="entry name" value="ANKYRIN"/>
</dbReference>
<feature type="repeat" description="ANK" evidence="3">
    <location>
        <begin position="89"/>
        <end position="117"/>
    </location>
</feature>
<dbReference type="InParanoid" id="E9HEW2"/>
<dbReference type="PROSITE" id="PS50297">
    <property type="entry name" value="ANK_REP_REGION"/>
    <property type="match status" value="5"/>
</dbReference>
<dbReference type="Pfam" id="PF12796">
    <property type="entry name" value="Ank_2"/>
    <property type="match status" value="2"/>
</dbReference>
<evidence type="ECO:0000256" key="2">
    <source>
        <dbReference type="ARBA" id="ARBA00023043"/>
    </source>
</evidence>
<dbReference type="InterPro" id="IPR002110">
    <property type="entry name" value="Ankyrin_rpt"/>
</dbReference>
<feature type="domain" description="SOCS box" evidence="4">
    <location>
        <begin position="248"/>
        <end position="286"/>
    </location>
</feature>
<dbReference type="STRING" id="6669.E9HEW2"/>
<dbReference type="OMA" id="VACANDH"/>
<dbReference type="Proteomes" id="UP000000305">
    <property type="component" value="Unassembled WGS sequence"/>
</dbReference>
<keyword evidence="2 3" id="KW-0040">ANK repeat</keyword>
<feature type="repeat" description="ANK" evidence="3">
    <location>
        <begin position="22"/>
        <end position="54"/>
    </location>
</feature>
<evidence type="ECO:0000313" key="6">
    <source>
        <dbReference type="Proteomes" id="UP000000305"/>
    </source>
</evidence>
<dbReference type="Pfam" id="PF00023">
    <property type="entry name" value="Ank"/>
    <property type="match status" value="1"/>
</dbReference>
<proteinExistence type="predicted"/>
<keyword evidence="6" id="KW-1185">Reference proteome</keyword>
<dbReference type="AlphaFoldDB" id="E9HEW2"/>
<dbReference type="Pfam" id="PF07525">
    <property type="entry name" value="SOCS_box"/>
    <property type="match status" value="1"/>
</dbReference>
<dbReference type="HOGENOM" id="CLU_000134_4_0_1"/>
<accession>E9HEW2</accession>
<sequence length="289" mass="31810">MQFQKSEMDRLLTEWHLNESLQNRLPMHYAAKKGNIEVMKALISRGYVVNCMTPTELVTPLHEASSKGNVAAVQFLIEEGAWINARNIDGATPLCVACAAGHTEVAKLLIESNASVNPTILIDPLNSPLHEAVMKGHIQCVKLLISKGAKLNAADRHYGTPLHAACVAYKINLDCILSLIQAGADVNATIVHKAPLHIAAYRNLFSVVQLLLNYGADVYMRDNLGKRPIELAKPNSAVKRLLHNYEINPRTLSDCCRLAILQSFVVGKNSMVIKQLGLPKKIIQFIFSC</sequence>
<dbReference type="OrthoDB" id="6332692at2759"/>
<dbReference type="PANTHER" id="PTHR24171">
    <property type="entry name" value="ANKYRIN REPEAT DOMAIN-CONTAINING PROTEIN 39-RELATED"/>
    <property type="match status" value="1"/>
</dbReference>
<dbReference type="SMART" id="SM00248">
    <property type="entry name" value="ANK"/>
    <property type="match status" value="6"/>
</dbReference>
<dbReference type="EMBL" id="GL732631">
    <property type="protein sequence ID" value="EFX69740.1"/>
    <property type="molecule type" value="Genomic_DNA"/>
</dbReference>
<feature type="repeat" description="ANK" evidence="3">
    <location>
        <begin position="191"/>
        <end position="223"/>
    </location>
</feature>
<feature type="repeat" description="ANK" evidence="3">
    <location>
        <begin position="124"/>
        <end position="156"/>
    </location>
</feature>
<dbReference type="PANTHER" id="PTHR24171:SF10">
    <property type="entry name" value="ANKYRIN REPEAT DOMAIN-CONTAINING PROTEIN 29-LIKE"/>
    <property type="match status" value="1"/>
</dbReference>
<dbReference type="Gene3D" id="1.25.40.20">
    <property type="entry name" value="Ankyrin repeat-containing domain"/>
    <property type="match status" value="1"/>
</dbReference>
<name>E9HEW2_DAPPU</name>
<reference evidence="5 6" key="1">
    <citation type="journal article" date="2011" name="Science">
        <title>The ecoresponsive genome of Daphnia pulex.</title>
        <authorList>
            <person name="Colbourne J.K."/>
            <person name="Pfrender M.E."/>
            <person name="Gilbert D."/>
            <person name="Thomas W.K."/>
            <person name="Tucker A."/>
            <person name="Oakley T.H."/>
            <person name="Tokishita S."/>
            <person name="Aerts A."/>
            <person name="Arnold G.J."/>
            <person name="Basu M.K."/>
            <person name="Bauer D.J."/>
            <person name="Caceres C.E."/>
            <person name="Carmel L."/>
            <person name="Casola C."/>
            <person name="Choi J.H."/>
            <person name="Detter J.C."/>
            <person name="Dong Q."/>
            <person name="Dusheyko S."/>
            <person name="Eads B.D."/>
            <person name="Frohlich T."/>
            <person name="Geiler-Samerotte K.A."/>
            <person name="Gerlach D."/>
            <person name="Hatcher P."/>
            <person name="Jogdeo S."/>
            <person name="Krijgsveld J."/>
            <person name="Kriventseva E.V."/>
            <person name="Kultz D."/>
            <person name="Laforsch C."/>
            <person name="Lindquist E."/>
            <person name="Lopez J."/>
            <person name="Manak J.R."/>
            <person name="Muller J."/>
            <person name="Pangilinan J."/>
            <person name="Patwardhan R.P."/>
            <person name="Pitluck S."/>
            <person name="Pritham E.J."/>
            <person name="Rechtsteiner A."/>
            <person name="Rho M."/>
            <person name="Rogozin I.B."/>
            <person name="Sakarya O."/>
            <person name="Salamov A."/>
            <person name="Schaack S."/>
            <person name="Shapiro H."/>
            <person name="Shiga Y."/>
            <person name="Skalitzky C."/>
            <person name="Smith Z."/>
            <person name="Souvorov A."/>
            <person name="Sung W."/>
            <person name="Tang Z."/>
            <person name="Tsuchiya D."/>
            <person name="Tu H."/>
            <person name="Vos H."/>
            <person name="Wang M."/>
            <person name="Wolf Y.I."/>
            <person name="Yamagata H."/>
            <person name="Yamada T."/>
            <person name="Ye Y."/>
            <person name="Shaw J.R."/>
            <person name="Andrews J."/>
            <person name="Crease T.J."/>
            <person name="Tang H."/>
            <person name="Lucas S.M."/>
            <person name="Robertson H.M."/>
            <person name="Bork P."/>
            <person name="Koonin E.V."/>
            <person name="Zdobnov E.M."/>
            <person name="Grigoriev I.V."/>
            <person name="Lynch M."/>
            <person name="Boore J.L."/>
        </authorList>
    </citation>
    <scope>NUCLEOTIDE SEQUENCE [LARGE SCALE GENOMIC DNA]</scope>
</reference>
<dbReference type="KEGG" id="dpx:DAPPUDRAFT_228567"/>
<evidence type="ECO:0000259" key="4">
    <source>
        <dbReference type="Pfam" id="PF07525"/>
    </source>
</evidence>